<reference evidence="2 3" key="1">
    <citation type="submission" date="2024-04" db="EMBL/GenBank/DDBJ databases">
        <title>Tritrichomonas musculus Genome.</title>
        <authorList>
            <person name="Alves-Ferreira E."/>
            <person name="Grigg M."/>
            <person name="Lorenzi H."/>
            <person name="Galac M."/>
        </authorList>
    </citation>
    <scope>NUCLEOTIDE SEQUENCE [LARGE SCALE GENOMIC DNA]</scope>
    <source>
        <strain evidence="2 3">EAF2021</strain>
    </source>
</reference>
<organism evidence="2 3">
    <name type="scientific">Tritrichomonas musculus</name>
    <dbReference type="NCBI Taxonomy" id="1915356"/>
    <lineage>
        <taxon>Eukaryota</taxon>
        <taxon>Metamonada</taxon>
        <taxon>Parabasalia</taxon>
        <taxon>Tritrichomonadida</taxon>
        <taxon>Tritrichomonadidae</taxon>
        <taxon>Tritrichomonas</taxon>
    </lineage>
</organism>
<proteinExistence type="predicted"/>
<keyword evidence="1" id="KW-0472">Membrane</keyword>
<evidence type="ECO:0000256" key="1">
    <source>
        <dbReference type="SAM" id="Phobius"/>
    </source>
</evidence>
<dbReference type="Proteomes" id="UP001470230">
    <property type="component" value="Unassembled WGS sequence"/>
</dbReference>
<accession>A0ABR2LA77</accession>
<dbReference type="Gene3D" id="3.60.10.10">
    <property type="entry name" value="Endonuclease/exonuclease/phosphatase"/>
    <property type="match status" value="1"/>
</dbReference>
<evidence type="ECO:0000313" key="3">
    <source>
        <dbReference type="Proteomes" id="UP001470230"/>
    </source>
</evidence>
<keyword evidence="1" id="KW-0812">Transmembrane</keyword>
<comment type="caution">
    <text evidence="2">The sequence shown here is derived from an EMBL/GenBank/DDBJ whole genome shotgun (WGS) entry which is preliminary data.</text>
</comment>
<dbReference type="SUPFAM" id="SSF56219">
    <property type="entry name" value="DNase I-like"/>
    <property type="match status" value="1"/>
</dbReference>
<name>A0ABR2LA77_9EUKA</name>
<evidence type="ECO:0000313" key="2">
    <source>
        <dbReference type="EMBL" id="KAK8900132.1"/>
    </source>
</evidence>
<sequence>MLLLFLGISVIADDRRLDPFQFNLCVWDLEGLDPRYTLLLLKDEDTREKEENAIAEIMYSSLSTCDMFVLPGLRNHTTAKNLVRHMDDHFFTDFVPYPLSGRYDSTILSRIDLDNTSDIRPDLIDFPIENSKCNYTGTGKASTNMSFYGTLHFHEPVPLTHVFSVRLKSNHTPYDCAYREAQAKNLCRIISGFPKEEHIYIAGSFEANPDDPYHSVLEECGLIDTWKLAKKGSYTRKDPDNGTVYQYDTIWVNDAVQQSKYLDILSVVSDENSKLIKDLKISTSLKTIPFTLYTRQPLTKKWRKFEIAFSSTIVPVSIGFFVWLLIFSTDKKDLKDNYNTMSG</sequence>
<feature type="transmembrane region" description="Helical" evidence="1">
    <location>
        <begin position="307"/>
        <end position="327"/>
    </location>
</feature>
<protein>
    <submittedName>
        <fullName evidence="2">Uncharacterized protein</fullName>
    </submittedName>
</protein>
<keyword evidence="3" id="KW-1185">Reference proteome</keyword>
<gene>
    <name evidence="2" type="ORF">M9Y10_002455</name>
</gene>
<keyword evidence="1" id="KW-1133">Transmembrane helix</keyword>
<dbReference type="EMBL" id="JAPFFF010000001">
    <property type="protein sequence ID" value="KAK8900132.1"/>
    <property type="molecule type" value="Genomic_DNA"/>
</dbReference>
<dbReference type="InterPro" id="IPR036691">
    <property type="entry name" value="Endo/exonu/phosph_ase_sf"/>
</dbReference>